<gene>
    <name evidence="1" type="ORF">A3D42_03385</name>
</gene>
<evidence type="ECO:0000313" key="1">
    <source>
        <dbReference type="EMBL" id="OGI77924.1"/>
    </source>
</evidence>
<dbReference type="Proteomes" id="UP000177777">
    <property type="component" value="Unassembled WGS sequence"/>
</dbReference>
<evidence type="ECO:0000313" key="2">
    <source>
        <dbReference type="Proteomes" id="UP000177777"/>
    </source>
</evidence>
<dbReference type="AlphaFoldDB" id="A0A1F6W7W0"/>
<protein>
    <submittedName>
        <fullName evidence="1">Uncharacterized protein</fullName>
    </submittedName>
</protein>
<reference evidence="1 2" key="1">
    <citation type="journal article" date="2016" name="Nat. Commun.">
        <title>Thousands of microbial genomes shed light on interconnected biogeochemical processes in an aquifer system.</title>
        <authorList>
            <person name="Anantharaman K."/>
            <person name="Brown C.T."/>
            <person name="Hug L.A."/>
            <person name="Sharon I."/>
            <person name="Castelle C.J."/>
            <person name="Probst A.J."/>
            <person name="Thomas B.C."/>
            <person name="Singh A."/>
            <person name="Wilkins M.J."/>
            <person name="Karaoz U."/>
            <person name="Brodie E.L."/>
            <person name="Williams K.H."/>
            <person name="Hubbard S.S."/>
            <person name="Banfield J.F."/>
        </authorList>
    </citation>
    <scope>NUCLEOTIDE SEQUENCE [LARGE SCALE GENOMIC DNA]</scope>
</reference>
<organism evidence="1 2">
    <name type="scientific">Candidatus Nomurabacteria bacterium RIFCSPHIGHO2_02_FULL_41_18</name>
    <dbReference type="NCBI Taxonomy" id="1801754"/>
    <lineage>
        <taxon>Bacteria</taxon>
        <taxon>Candidatus Nomuraibacteriota</taxon>
    </lineage>
</organism>
<comment type="caution">
    <text evidence="1">The sequence shown here is derived from an EMBL/GenBank/DDBJ whole genome shotgun (WGS) entry which is preliminary data.</text>
</comment>
<sequence>MTNTHSPQFMTKRQNKLASLEQEAQSYFYFVSTAGMDTDATMFSWHLSRLMHVIGKMRRLRVSSRIPMS</sequence>
<accession>A0A1F6W7W0</accession>
<proteinExistence type="predicted"/>
<dbReference type="EMBL" id="MFUE01000007">
    <property type="protein sequence ID" value="OGI77924.1"/>
    <property type="molecule type" value="Genomic_DNA"/>
</dbReference>
<name>A0A1F6W7W0_9BACT</name>